<dbReference type="InterPro" id="IPR050183">
    <property type="entry name" value="DsbB"/>
</dbReference>
<dbReference type="PANTHER" id="PTHR36570">
    <property type="entry name" value="DISULFIDE BOND FORMATION PROTEIN B"/>
    <property type="match status" value="1"/>
</dbReference>
<evidence type="ECO:0000256" key="7">
    <source>
        <dbReference type="ARBA" id="ARBA00022982"/>
    </source>
</evidence>
<gene>
    <name evidence="14" type="primary">dsbB</name>
    <name evidence="16" type="ORF">WM40_22295</name>
</gene>
<keyword evidence="17" id="KW-1185">Reference proteome</keyword>
<evidence type="ECO:0000256" key="9">
    <source>
        <dbReference type="ARBA" id="ARBA00023002"/>
    </source>
</evidence>
<dbReference type="GO" id="GO:0009055">
    <property type="term" value="F:electron transfer activity"/>
    <property type="evidence" value="ECO:0007669"/>
    <property type="project" value="UniProtKB-UniRule"/>
</dbReference>
<comment type="similarity">
    <text evidence="2 14">Belongs to the DsbB family.</text>
</comment>
<dbReference type="Pfam" id="PF02600">
    <property type="entry name" value="DsbB"/>
    <property type="match status" value="1"/>
</dbReference>
<keyword evidence="3 14" id="KW-0813">Transport</keyword>
<evidence type="ECO:0000256" key="8">
    <source>
        <dbReference type="ARBA" id="ARBA00022989"/>
    </source>
</evidence>
<dbReference type="InterPro" id="IPR022920">
    <property type="entry name" value="Disulphide_bond_form_DsbB"/>
</dbReference>
<dbReference type="RefSeq" id="WP_046154010.1">
    <property type="nucleotide sequence ID" value="NZ_CADFGU010000013.1"/>
</dbReference>
<feature type="transmembrane region" description="Helical" evidence="15">
    <location>
        <begin position="145"/>
        <end position="166"/>
    </location>
</feature>
<organism evidence="16 17">
    <name type="scientific">Robbsia andropogonis</name>
    <dbReference type="NCBI Taxonomy" id="28092"/>
    <lineage>
        <taxon>Bacteria</taxon>
        <taxon>Pseudomonadati</taxon>
        <taxon>Pseudomonadota</taxon>
        <taxon>Betaproteobacteria</taxon>
        <taxon>Burkholderiales</taxon>
        <taxon>Burkholderiaceae</taxon>
        <taxon>Robbsia</taxon>
    </lineage>
</organism>
<evidence type="ECO:0000256" key="10">
    <source>
        <dbReference type="ARBA" id="ARBA00023136"/>
    </source>
</evidence>
<protein>
    <recommendedName>
        <fullName evidence="14">Disulfide bond formation protein B</fullName>
    </recommendedName>
    <alternativeName>
        <fullName evidence="14">Disulfide oxidoreductase</fullName>
    </alternativeName>
</protein>
<evidence type="ECO:0000256" key="15">
    <source>
        <dbReference type="SAM" id="Phobius"/>
    </source>
</evidence>
<comment type="caution">
    <text evidence="14">Lacks conserved residue(s) required for the propagation of feature annotation.</text>
</comment>
<name>A0A0F5JVB4_9BURK</name>
<evidence type="ECO:0000256" key="2">
    <source>
        <dbReference type="ARBA" id="ARBA00008823"/>
    </source>
</evidence>
<feature type="transmembrane region" description="Helical" evidence="15">
    <location>
        <begin position="17"/>
        <end position="37"/>
    </location>
</feature>
<dbReference type="STRING" id="28092.WM40_22295"/>
<evidence type="ECO:0000256" key="4">
    <source>
        <dbReference type="ARBA" id="ARBA00022475"/>
    </source>
</evidence>
<dbReference type="InterPro" id="IPR023380">
    <property type="entry name" value="DsbB-like_sf"/>
</dbReference>
<evidence type="ECO:0000313" key="16">
    <source>
        <dbReference type="EMBL" id="KKB61600.1"/>
    </source>
</evidence>
<dbReference type="EMBL" id="LAQU01000037">
    <property type="protein sequence ID" value="KKB61600.1"/>
    <property type="molecule type" value="Genomic_DNA"/>
</dbReference>
<dbReference type="PATRIC" id="fig|28092.6.peg.5239"/>
<accession>A0A0F5JVB4</accession>
<reference evidence="16 17" key="1">
    <citation type="submission" date="2015-03" db="EMBL/GenBank/DDBJ databases">
        <title>Draft Genome Sequence of Burkholderia andropogonis type strain ICMP2807, isolated from Sorghum bicolor.</title>
        <authorList>
            <person name="Lopes-Santos L."/>
            <person name="Castro D.B."/>
            <person name="Ottoboni L.M."/>
            <person name="Park D."/>
            <person name="Weirc B.S."/>
            <person name="Destefano S.A."/>
        </authorList>
    </citation>
    <scope>NUCLEOTIDE SEQUENCE [LARGE SCALE GENOMIC DNA]</scope>
    <source>
        <strain evidence="16 17">ICMP2807</strain>
    </source>
</reference>
<evidence type="ECO:0000256" key="1">
    <source>
        <dbReference type="ARBA" id="ARBA00004429"/>
    </source>
</evidence>
<keyword evidence="12 14" id="KW-0143">Chaperone</keyword>
<dbReference type="PANTHER" id="PTHR36570:SF3">
    <property type="entry name" value="DISULFIDE BOND FORMATION PROTEIN B"/>
    <property type="match status" value="1"/>
</dbReference>
<dbReference type="Proteomes" id="UP000033618">
    <property type="component" value="Unassembled WGS sequence"/>
</dbReference>
<keyword evidence="9 14" id="KW-0560">Oxidoreductase</keyword>
<feature type="topological domain" description="Cytoplasmic" evidence="14">
    <location>
        <begin position="70"/>
        <end position="75"/>
    </location>
</feature>
<evidence type="ECO:0000256" key="11">
    <source>
        <dbReference type="ARBA" id="ARBA00023157"/>
    </source>
</evidence>
<dbReference type="GO" id="GO:0015035">
    <property type="term" value="F:protein-disulfide reductase activity"/>
    <property type="evidence" value="ECO:0007669"/>
    <property type="project" value="UniProtKB-UniRule"/>
</dbReference>
<feature type="disulfide bond" description="Redox-active" evidence="14">
    <location>
        <begin position="44"/>
        <end position="47"/>
    </location>
</feature>
<evidence type="ECO:0000256" key="13">
    <source>
        <dbReference type="ARBA" id="ARBA00023284"/>
    </source>
</evidence>
<evidence type="ECO:0000256" key="12">
    <source>
        <dbReference type="ARBA" id="ARBA00023186"/>
    </source>
</evidence>
<keyword evidence="13 14" id="KW-0676">Redox-active center</keyword>
<proteinExistence type="inferred from homology"/>
<evidence type="ECO:0000256" key="6">
    <source>
        <dbReference type="ARBA" id="ARBA00022692"/>
    </source>
</evidence>
<feature type="topological domain" description="Periplasmic" evidence="14">
    <location>
        <begin position="35"/>
        <end position="52"/>
    </location>
</feature>
<dbReference type="OrthoDB" id="3711263at2"/>
<dbReference type="AlphaFoldDB" id="A0A0F5JVB4"/>
<dbReference type="Gene3D" id="1.20.1550.10">
    <property type="entry name" value="DsbB-like"/>
    <property type="match status" value="1"/>
</dbReference>
<sequence>MISNSFSVQASPVERRLLILLGVISLALVGGALYLQYFRGEDPCPLCILQRYAYLFMALFAFIAAAGRPRGAVRTLFMWLTLIAAVGGIAAAAKHVYVLSSLQSCGFDALQPIVDSLPPATWLPGVFKTQGLCETPYPPLLGLSLPAWALIGFALAFFGVAGTLRWQRARLR</sequence>
<evidence type="ECO:0000256" key="5">
    <source>
        <dbReference type="ARBA" id="ARBA00022519"/>
    </source>
</evidence>
<feature type="topological domain" description="Cytoplasmic" evidence="14">
    <location>
        <begin position="1"/>
        <end position="17"/>
    </location>
</feature>
<keyword evidence="5" id="KW-0997">Cell inner membrane</keyword>
<feature type="topological domain" description="Cytoplasmic" evidence="14">
    <location>
        <begin position="167"/>
        <end position="172"/>
    </location>
</feature>
<dbReference type="HAMAP" id="MF_00286">
    <property type="entry name" value="DsbB"/>
    <property type="match status" value="1"/>
</dbReference>
<dbReference type="GO" id="GO:0005886">
    <property type="term" value="C:plasma membrane"/>
    <property type="evidence" value="ECO:0007669"/>
    <property type="project" value="UniProtKB-SubCell"/>
</dbReference>
<comment type="subcellular location">
    <subcellularLocation>
        <location evidence="1">Cell inner membrane</location>
        <topology evidence="1">Multi-pass membrane protein</topology>
    </subcellularLocation>
    <subcellularLocation>
        <location evidence="14">Cell membrane</location>
        <topology evidence="14">Multi-pass membrane protein</topology>
    </subcellularLocation>
</comment>
<feature type="transmembrane region" description="Helical" evidence="15">
    <location>
        <begin position="49"/>
        <end position="67"/>
    </location>
</feature>
<dbReference type="GO" id="GO:0006457">
    <property type="term" value="P:protein folding"/>
    <property type="evidence" value="ECO:0007669"/>
    <property type="project" value="InterPro"/>
</dbReference>
<keyword evidence="7 14" id="KW-0249">Electron transport</keyword>
<keyword evidence="8 14" id="KW-1133">Transmembrane helix</keyword>
<keyword evidence="10 14" id="KW-0472">Membrane</keyword>
<evidence type="ECO:0000256" key="14">
    <source>
        <dbReference type="HAMAP-Rule" id="MF_00286"/>
    </source>
</evidence>
<feature type="transmembrane region" description="Helical" evidence="15">
    <location>
        <begin position="76"/>
        <end position="93"/>
    </location>
</feature>
<dbReference type="NCBIfam" id="NF002552">
    <property type="entry name" value="PRK02110.1"/>
    <property type="match status" value="1"/>
</dbReference>
<evidence type="ECO:0000313" key="17">
    <source>
        <dbReference type="Proteomes" id="UP000033618"/>
    </source>
</evidence>
<evidence type="ECO:0000256" key="3">
    <source>
        <dbReference type="ARBA" id="ARBA00022448"/>
    </source>
</evidence>
<keyword evidence="11 14" id="KW-1015">Disulfide bond</keyword>
<keyword evidence="4 14" id="KW-1003">Cell membrane</keyword>
<comment type="caution">
    <text evidence="16">The sequence shown here is derived from an EMBL/GenBank/DDBJ whole genome shotgun (WGS) entry which is preliminary data.</text>
</comment>
<dbReference type="SUPFAM" id="SSF158442">
    <property type="entry name" value="DsbB-like"/>
    <property type="match status" value="1"/>
</dbReference>
<dbReference type="InterPro" id="IPR003752">
    <property type="entry name" value="DiS_bond_form_DsbB/BdbC"/>
</dbReference>
<comment type="function">
    <text evidence="14">Required for disulfide bond formation in some periplasmic proteins. Acts by oxidizing the DsbA protein.</text>
</comment>
<keyword evidence="6 14" id="KW-0812">Transmembrane</keyword>